<dbReference type="Proteomes" id="UP000479000">
    <property type="component" value="Unassembled WGS sequence"/>
</dbReference>
<accession>A0A6H5HB10</accession>
<evidence type="ECO:0000313" key="1">
    <source>
        <dbReference type="EMBL" id="CAB0013905.1"/>
    </source>
</evidence>
<dbReference type="AlphaFoldDB" id="A0A6H5HB10"/>
<organism evidence="1 2">
    <name type="scientific">Nesidiocoris tenuis</name>
    <dbReference type="NCBI Taxonomy" id="355587"/>
    <lineage>
        <taxon>Eukaryota</taxon>
        <taxon>Metazoa</taxon>
        <taxon>Ecdysozoa</taxon>
        <taxon>Arthropoda</taxon>
        <taxon>Hexapoda</taxon>
        <taxon>Insecta</taxon>
        <taxon>Pterygota</taxon>
        <taxon>Neoptera</taxon>
        <taxon>Paraneoptera</taxon>
        <taxon>Hemiptera</taxon>
        <taxon>Heteroptera</taxon>
        <taxon>Panheteroptera</taxon>
        <taxon>Cimicomorpha</taxon>
        <taxon>Miridae</taxon>
        <taxon>Dicyphina</taxon>
        <taxon>Nesidiocoris</taxon>
    </lineage>
</organism>
<dbReference type="EMBL" id="CADCXU010027043">
    <property type="protein sequence ID" value="CAB0013905.1"/>
    <property type="molecule type" value="Genomic_DNA"/>
</dbReference>
<protein>
    <submittedName>
        <fullName evidence="1">Uncharacterized protein</fullName>
    </submittedName>
</protein>
<gene>
    <name evidence="1" type="ORF">NTEN_LOCUS18449</name>
</gene>
<reference evidence="1 2" key="1">
    <citation type="submission" date="2020-02" db="EMBL/GenBank/DDBJ databases">
        <authorList>
            <person name="Ferguson B K."/>
        </authorList>
    </citation>
    <scope>NUCLEOTIDE SEQUENCE [LARGE SCALE GENOMIC DNA]</scope>
</reference>
<proteinExistence type="predicted"/>
<keyword evidence="2" id="KW-1185">Reference proteome</keyword>
<name>A0A6H5HB10_9HEMI</name>
<evidence type="ECO:0000313" key="2">
    <source>
        <dbReference type="Proteomes" id="UP000479000"/>
    </source>
</evidence>
<sequence>MSSGALAYFRQRSIALRERRLICTAARRPPKSSFRKENAAVSSYLLVKPTFIHFHSRSKRPYPWTVKTSVLGSSTRPNNCRSNRPEFLIVRLGLTFSIPYVADVSGEPLPRAERAVIAETLFIGGAMPLDEPCAYREPRGSTMSDFASFNIDKLYLVIRNRLDQQFRSCRGTLERGVGIKRIILKKATSSNSYIPIIGTVGVVRLVVLCHL</sequence>